<evidence type="ECO:0000313" key="7">
    <source>
        <dbReference type="EMBL" id="GGW39594.1"/>
    </source>
</evidence>
<dbReference type="InterPro" id="IPR019251">
    <property type="entry name" value="DUF2231_TM"/>
</dbReference>
<dbReference type="Proteomes" id="UP000634668">
    <property type="component" value="Unassembled WGS sequence"/>
</dbReference>
<dbReference type="InterPro" id="IPR009056">
    <property type="entry name" value="Cyt_c-like_dom"/>
</dbReference>
<evidence type="ECO:0000256" key="3">
    <source>
        <dbReference type="ARBA" id="ARBA00023004"/>
    </source>
</evidence>
<dbReference type="PROSITE" id="PS51007">
    <property type="entry name" value="CYTC"/>
    <property type="match status" value="1"/>
</dbReference>
<evidence type="ECO:0000259" key="6">
    <source>
        <dbReference type="PROSITE" id="PS51007"/>
    </source>
</evidence>
<dbReference type="PANTHER" id="PTHR35889">
    <property type="entry name" value="CYCLOINULO-OLIGOSACCHARIDE FRUCTANOTRANSFERASE-RELATED"/>
    <property type="match status" value="1"/>
</dbReference>
<protein>
    <recommendedName>
        <fullName evidence="6">Cytochrome c domain-containing protein</fullName>
    </recommendedName>
</protein>
<keyword evidence="5" id="KW-0472">Membrane</keyword>
<evidence type="ECO:0000313" key="8">
    <source>
        <dbReference type="Proteomes" id="UP000634668"/>
    </source>
</evidence>
<evidence type="ECO:0000256" key="5">
    <source>
        <dbReference type="SAM" id="Phobius"/>
    </source>
</evidence>
<feature type="transmembrane region" description="Helical" evidence="5">
    <location>
        <begin position="83"/>
        <end position="101"/>
    </location>
</feature>
<feature type="domain" description="Cytochrome c" evidence="6">
    <location>
        <begin position="166"/>
        <end position="289"/>
    </location>
</feature>
<dbReference type="GO" id="GO:0046872">
    <property type="term" value="F:metal ion binding"/>
    <property type="evidence" value="ECO:0007669"/>
    <property type="project" value="UniProtKB-KW"/>
</dbReference>
<keyword evidence="3 4" id="KW-0408">Iron</keyword>
<comment type="caution">
    <text evidence="7">The sequence shown here is derived from an EMBL/GenBank/DDBJ whole genome shotgun (WGS) entry which is preliminary data.</text>
</comment>
<evidence type="ECO:0000256" key="2">
    <source>
        <dbReference type="ARBA" id="ARBA00022723"/>
    </source>
</evidence>
<accession>A0A918J2C4</accession>
<dbReference type="GO" id="GO:0020037">
    <property type="term" value="F:heme binding"/>
    <property type="evidence" value="ECO:0007669"/>
    <property type="project" value="InterPro"/>
</dbReference>
<reference evidence="7" key="1">
    <citation type="journal article" date="2014" name="Int. J. Syst. Evol. Microbiol.">
        <title>Complete genome sequence of Corynebacterium casei LMG S-19264T (=DSM 44701T), isolated from a smear-ripened cheese.</title>
        <authorList>
            <consortium name="US DOE Joint Genome Institute (JGI-PGF)"/>
            <person name="Walter F."/>
            <person name="Albersmeier A."/>
            <person name="Kalinowski J."/>
            <person name="Ruckert C."/>
        </authorList>
    </citation>
    <scope>NUCLEOTIDE SEQUENCE</scope>
    <source>
        <strain evidence="7">KCTC 12113</strain>
    </source>
</reference>
<dbReference type="GO" id="GO:0009055">
    <property type="term" value="F:electron transfer activity"/>
    <property type="evidence" value="ECO:0007669"/>
    <property type="project" value="InterPro"/>
</dbReference>
<dbReference type="Pfam" id="PF07635">
    <property type="entry name" value="PSCyt1"/>
    <property type="match status" value="1"/>
</dbReference>
<keyword evidence="1 4" id="KW-0349">Heme</keyword>
<dbReference type="InterPro" id="IPR032675">
    <property type="entry name" value="LRR_dom_sf"/>
</dbReference>
<keyword evidence="5" id="KW-1133">Transmembrane helix</keyword>
<sequence length="466" mass="51973">MDGSVPDFILFLGRFHPLVVHLPIGFLFFAFILELYGRWNKNATLSIAITLALFFGAISALVACVLGYMLSLSGDYEEGMLDTHFWFGIATTIITLFAWVIRSGKLTNFKFNGLRPNMATLALVVVLVSVTGHYGGNLTHGSDYLVKYAPFGRSEKVVLPPISRLEEAAIYDYLVNPILEAKCISCHNSSKKKGGLSLQDTIAMKKGGKNGEVYIPGNIAKSEIIRRVMLDPTDEDFMPPEGKTPLTDEEKAILTFWIDNADANFKVKLADLKTPEEITSIASIMLGLEDVTGKSGIPLPNVQTVSGEVLKDIAREGLKIRELVFESGLYEVVLPPQFITSKNDKDLDKILEKLLSIKDNIIWLSLKDNYVQDRHLKTISQFVNLQKLEMDKNPITDSGIKEISVNQSITGLNLYQTKITARSFENFAKMKSLERVYAWKTGITQGDVDNFMINRSHPEIILGLRN</sequence>
<dbReference type="Gene3D" id="3.80.10.10">
    <property type="entry name" value="Ribonuclease Inhibitor"/>
    <property type="match status" value="1"/>
</dbReference>
<proteinExistence type="predicted"/>
<dbReference type="RefSeq" id="WP_189356684.1">
    <property type="nucleotide sequence ID" value="NZ_BMWP01000017.1"/>
</dbReference>
<feature type="transmembrane region" description="Helical" evidence="5">
    <location>
        <begin position="113"/>
        <end position="134"/>
    </location>
</feature>
<name>A0A918J2C4_9FLAO</name>
<keyword evidence="5" id="KW-0812">Transmembrane</keyword>
<dbReference type="Pfam" id="PF09990">
    <property type="entry name" value="DUF2231"/>
    <property type="match status" value="1"/>
</dbReference>
<dbReference type="SUPFAM" id="SSF52047">
    <property type="entry name" value="RNI-like"/>
    <property type="match status" value="1"/>
</dbReference>
<gene>
    <name evidence="7" type="ORF">GCM10007383_25450</name>
</gene>
<feature type="transmembrane region" description="Helical" evidence="5">
    <location>
        <begin position="15"/>
        <end position="36"/>
    </location>
</feature>
<evidence type="ECO:0000256" key="4">
    <source>
        <dbReference type="PROSITE-ProRule" id="PRU00433"/>
    </source>
</evidence>
<evidence type="ECO:0000256" key="1">
    <source>
        <dbReference type="ARBA" id="ARBA00022617"/>
    </source>
</evidence>
<dbReference type="AlphaFoldDB" id="A0A918J2C4"/>
<keyword evidence="8" id="KW-1185">Reference proteome</keyword>
<keyword evidence="2 4" id="KW-0479">Metal-binding</keyword>
<feature type="transmembrane region" description="Helical" evidence="5">
    <location>
        <begin position="48"/>
        <end position="71"/>
    </location>
</feature>
<dbReference type="PANTHER" id="PTHR35889:SF3">
    <property type="entry name" value="F-BOX DOMAIN-CONTAINING PROTEIN"/>
    <property type="match status" value="1"/>
</dbReference>
<reference evidence="7" key="2">
    <citation type="submission" date="2020-09" db="EMBL/GenBank/DDBJ databases">
        <authorList>
            <person name="Sun Q."/>
            <person name="Kim S."/>
        </authorList>
    </citation>
    <scope>NUCLEOTIDE SEQUENCE</scope>
    <source>
        <strain evidence="7">KCTC 12113</strain>
    </source>
</reference>
<dbReference type="InterPro" id="IPR011429">
    <property type="entry name" value="Cyt_c_Planctomycete-type"/>
</dbReference>
<organism evidence="7 8">
    <name type="scientific">Arenibacter certesii</name>
    <dbReference type="NCBI Taxonomy" id="228955"/>
    <lineage>
        <taxon>Bacteria</taxon>
        <taxon>Pseudomonadati</taxon>
        <taxon>Bacteroidota</taxon>
        <taxon>Flavobacteriia</taxon>
        <taxon>Flavobacteriales</taxon>
        <taxon>Flavobacteriaceae</taxon>
        <taxon>Arenibacter</taxon>
    </lineage>
</organism>
<dbReference type="InterPro" id="IPR036909">
    <property type="entry name" value="Cyt_c-like_dom_sf"/>
</dbReference>
<dbReference type="SUPFAM" id="SSF46626">
    <property type="entry name" value="Cytochrome c"/>
    <property type="match status" value="1"/>
</dbReference>
<dbReference type="EMBL" id="BMWP01000017">
    <property type="protein sequence ID" value="GGW39594.1"/>
    <property type="molecule type" value="Genomic_DNA"/>
</dbReference>